<evidence type="ECO:0000256" key="3">
    <source>
        <dbReference type="ARBA" id="ARBA00022723"/>
    </source>
</evidence>
<evidence type="ECO:0000256" key="5">
    <source>
        <dbReference type="ARBA" id="ARBA00023004"/>
    </source>
</evidence>
<dbReference type="Proteomes" id="UP001152300">
    <property type="component" value="Unassembled WGS sequence"/>
</dbReference>
<proteinExistence type="inferred from homology"/>
<dbReference type="Gene3D" id="1.10.630.10">
    <property type="entry name" value="Cytochrome P450"/>
    <property type="match status" value="1"/>
</dbReference>
<dbReference type="GO" id="GO:0004497">
    <property type="term" value="F:monooxygenase activity"/>
    <property type="evidence" value="ECO:0007669"/>
    <property type="project" value="UniProtKB-KW"/>
</dbReference>
<dbReference type="PROSITE" id="PS00086">
    <property type="entry name" value="CYTOCHROME_P450"/>
    <property type="match status" value="1"/>
</dbReference>
<evidence type="ECO:0000256" key="4">
    <source>
        <dbReference type="ARBA" id="ARBA00023002"/>
    </source>
</evidence>
<evidence type="ECO:0000256" key="8">
    <source>
        <dbReference type="RuleBase" id="RU000461"/>
    </source>
</evidence>
<evidence type="ECO:0008006" key="11">
    <source>
        <dbReference type="Google" id="ProtNLM"/>
    </source>
</evidence>
<keyword evidence="3 8" id="KW-0479">Metal-binding</keyword>
<keyword evidence="10" id="KW-1185">Reference proteome</keyword>
<gene>
    <name evidence="9" type="ORF">OCU04_005424</name>
</gene>
<evidence type="ECO:0000313" key="10">
    <source>
        <dbReference type="Proteomes" id="UP001152300"/>
    </source>
</evidence>
<dbReference type="GO" id="GO:0005506">
    <property type="term" value="F:iron ion binding"/>
    <property type="evidence" value="ECO:0007669"/>
    <property type="project" value="InterPro"/>
</dbReference>
<accession>A0A9X0AQ05</accession>
<dbReference type="AlphaFoldDB" id="A0A9X0AQ05"/>
<evidence type="ECO:0000313" key="9">
    <source>
        <dbReference type="EMBL" id="KAJ8066353.1"/>
    </source>
</evidence>
<dbReference type="GO" id="GO:0020037">
    <property type="term" value="F:heme binding"/>
    <property type="evidence" value="ECO:0007669"/>
    <property type="project" value="InterPro"/>
</dbReference>
<keyword evidence="4 8" id="KW-0560">Oxidoreductase</keyword>
<dbReference type="Pfam" id="PF00067">
    <property type="entry name" value="p450"/>
    <property type="match status" value="1"/>
</dbReference>
<organism evidence="9 10">
    <name type="scientific">Sclerotinia nivalis</name>
    <dbReference type="NCBI Taxonomy" id="352851"/>
    <lineage>
        <taxon>Eukaryota</taxon>
        <taxon>Fungi</taxon>
        <taxon>Dikarya</taxon>
        <taxon>Ascomycota</taxon>
        <taxon>Pezizomycotina</taxon>
        <taxon>Leotiomycetes</taxon>
        <taxon>Helotiales</taxon>
        <taxon>Sclerotiniaceae</taxon>
        <taxon>Sclerotinia</taxon>
    </lineage>
</organism>
<dbReference type="EMBL" id="JAPEIS010000005">
    <property type="protein sequence ID" value="KAJ8066353.1"/>
    <property type="molecule type" value="Genomic_DNA"/>
</dbReference>
<evidence type="ECO:0000256" key="7">
    <source>
        <dbReference type="ARBA" id="ARBA00023033"/>
    </source>
</evidence>
<comment type="cofactor">
    <cofactor evidence="1">
        <name>heme</name>
        <dbReference type="ChEBI" id="CHEBI:30413"/>
    </cofactor>
</comment>
<dbReference type="PANTHER" id="PTHR24287:SF17">
    <property type="entry name" value="P450, PUTATIVE (EUROFUNG)-RELATED"/>
    <property type="match status" value="1"/>
</dbReference>
<evidence type="ECO:0000256" key="1">
    <source>
        <dbReference type="ARBA" id="ARBA00001971"/>
    </source>
</evidence>
<dbReference type="InterPro" id="IPR017972">
    <property type="entry name" value="Cyt_P450_CS"/>
</dbReference>
<dbReference type="InterPro" id="IPR047146">
    <property type="entry name" value="Cyt_P450_E_CYP52_fungi"/>
</dbReference>
<protein>
    <recommendedName>
        <fullName evidence="11">Cytochrome P450</fullName>
    </recommendedName>
</protein>
<comment type="caution">
    <text evidence="9">The sequence shown here is derived from an EMBL/GenBank/DDBJ whole genome shotgun (WGS) entry which is preliminary data.</text>
</comment>
<keyword evidence="8" id="KW-0349">Heme</keyword>
<dbReference type="InterPro" id="IPR036396">
    <property type="entry name" value="Cyt_P450_sf"/>
</dbReference>
<keyword evidence="7 8" id="KW-0503">Monooxygenase</keyword>
<evidence type="ECO:0000256" key="2">
    <source>
        <dbReference type="ARBA" id="ARBA00010617"/>
    </source>
</evidence>
<evidence type="ECO:0000256" key="6">
    <source>
        <dbReference type="ARBA" id="ARBA00023026"/>
    </source>
</evidence>
<keyword evidence="5 8" id="KW-0408">Iron</keyword>
<dbReference type="PANTHER" id="PTHR24287">
    <property type="entry name" value="P450, PUTATIVE (EUROFUNG)-RELATED"/>
    <property type="match status" value="1"/>
</dbReference>
<name>A0A9X0AQ05_9HELO</name>
<dbReference type="OrthoDB" id="1470350at2759"/>
<keyword evidence="6" id="KW-0843">Virulence</keyword>
<dbReference type="GO" id="GO:0016705">
    <property type="term" value="F:oxidoreductase activity, acting on paired donors, with incorporation or reduction of molecular oxygen"/>
    <property type="evidence" value="ECO:0007669"/>
    <property type="project" value="InterPro"/>
</dbReference>
<dbReference type="InterPro" id="IPR001128">
    <property type="entry name" value="Cyt_P450"/>
</dbReference>
<dbReference type="SUPFAM" id="SSF48264">
    <property type="entry name" value="Cytochrome P450"/>
    <property type="match status" value="1"/>
</dbReference>
<sequence length="63" mass="6845">MPFGGGPRACVGQHKALAEASYMLAKFAQLYKKIESRDARDWAGQQRLTASYVIGCKVVCVPA</sequence>
<reference evidence="9" key="1">
    <citation type="submission" date="2022-11" db="EMBL/GenBank/DDBJ databases">
        <title>Genome Resource of Sclerotinia nivalis Strain SnTB1, a Plant Pathogen Isolated from American Ginseng.</title>
        <authorList>
            <person name="Fan S."/>
        </authorList>
    </citation>
    <scope>NUCLEOTIDE SEQUENCE</scope>
    <source>
        <strain evidence="9">SnTB1</strain>
    </source>
</reference>
<comment type="similarity">
    <text evidence="2 8">Belongs to the cytochrome P450 family.</text>
</comment>